<dbReference type="PRINTS" id="PR00412">
    <property type="entry name" value="EPOXHYDRLASE"/>
</dbReference>
<evidence type="ECO:0000256" key="1">
    <source>
        <dbReference type="ARBA" id="ARBA00022801"/>
    </source>
</evidence>
<dbReference type="PANTHER" id="PTHR43329">
    <property type="entry name" value="EPOXIDE HYDROLASE"/>
    <property type="match status" value="1"/>
</dbReference>
<reference evidence="4 5" key="1">
    <citation type="journal article" date="2018" name="BMC Genomics">
        <title>Genomic evidence for intraspecific hybridization in a clonal and extremely halotolerant yeast.</title>
        <authorList>
            <person name="Gostincar C."/>
            <person name="Stajich J.E."/>
            <person name="Zupancic J."/>
            <person name="Zalar P."/>
            <person name="Gunde-Cimerman N."/>
        </authorList>
    </citation>
    <scope>NUCLEOTIDE SEQUENCE [LARGE SCALE GENOMIC DNA]</scope>
    <source>
        <strain evidence="4 5">EXF-2682</strain>
    </source>
</reference>
<comment type="similarity">
    <text evidence="2">Belongs to the AB hydrolase superfamily. Epoxide hydrolase family.</text>
</comment>
<gene>
    <name evidence="4" type="ORF">D0863_05913</name>
</gene>
<organism evidence="4 5">
    <name type="scientific">Hortaea werneckii</name>
    <name type="common">Black yeast</name>
    <name type="synonym">Cladosporium werneckii</name>
    <dbReference type="NCBI Taxonomy" id="91943"/>
    <lineage>
        <taxon>Eukaryota</taxon>
        <taxon>Fungi</taxon>
        <taxon>Dikarya</taxon>
        <taxon>Ascomycota</taxon>
        <taxon>Pezizomycotina</taxon>
        <taxon>Dothideomycetes</taxon>
        <taxon>Dothideomycetidae</taxon>
        <taxon>Mycosphaerellales</taxon>
        <taxon>Teratosphaeriaceae</taxon>
        <taxon>Hortaea</taxon>
    </lineage>
</organism>
<dbReference type="VEuPathDB" id="FungiDB:BTJ68_03335"/>
<dbReference type="OrthoDB" id="408373at2759"/>
<keyword evidence="1" id="KW-0378">Hydrolase</keyword>
<dbReference type="PRINTS" id="PR00111">
    <property type="entry name" value="ABHYDROLASE"/>
</dbReference>
<dbReference type="AlphaFoldDB" id="A0A3M7E0Y2"/>
<dbReference type="InterPro" id="IPR000073">
    <property type="entry name" value="AB_hydrolase_1"/>
</dbReference>
<evidence type="ECO:0000259" key="3">
    <source>
        <dbReference type="Pfam" id="PF00561"/>
    </source>
</evidence>
<accession>A0A3M7E0Y2</accession>
<proteinExistence type="inferred from homology"/>
<dbReference type="SUPFAM" id="SSF53474">
    <property type="entry name" value="alpha/beta-Hydrolases"/>
    <property type="match status" value="1"/>
</dbReference>
<evidence type="ECO:0000256" key="2">
    <source>
        <dbReference type="ARBA" id="ARBA00038334"/>
    </source>
</evidence>
<dbReference type="EMBL" id="QWIP01000178">
    <property type="protein sequence ID" value="RMY70235.1"/>
    <property type="molecule type" value="Genomic_DNA"/>
</dbReference>
<name>A0A3M7E0Y2_HORWE</name>
<protein>
    <recommendedName>
        <fullName evidence="3">AB hydrolase-1 domain-containing protein</fullName>
    </recommendedName>
</protein>
<dbReference type="Gene3D" id="3.40.50.1820">
    <property type="entry name" value="alpha/beta hydrolase"/>
    <property type="match status" value="1"/>
</dbReference>
<evidence type="ECO:0000313" key="4">
    <source>
        <dbReference type="EMBL" id="RMY70235.1"/>
    </source>
</evidence>
<sequence>MISSSGMILSVTAHSFKAYDAENPTLAKKSGLYTCERTNRFRRMGRIQVASATQLWLEEFERITYTPPSTSNTMDYLKAQLPNGICLAYRDHPPLSECNPQGTIVLIHGFPQTSYQFRHVLPLLAAKGFRCIAPDYRGAGNSSKPYDSFDKATMAQDILQLLDVLGITECIHLLGHDIGGMVPFAFAHQYPERLKSVCWGECPLPGTQTYYRDKQDLQRQVRQFHFIFHQVPGLPETLVKGNERAYITHFYSKIGYKVDALSKEDIDQYAAAYEQPGAMRCAFGLYRAFEKVASFLRAVDAQDTKSRLAKQGKCSVPTLILSGEKSHHRAEAEEMGLEVTEDGKLQMGVVRDAAHWLAEENPAGFVEELLAFIRHHL</sequence>
<comment type="caution">
    <text evidence="4">The sequence shown here is derived from an EMBL/GenBank/DDBJ whole genome shotgun (WGS) entry which is preliminary data.</text>
</comment>
<feature type="domain" description="AB hydrolase-1" evidence="3">
    <location>
        <begin position="103"/>
        <end position="197"/>
    </location>
</feature>
<dbReference type="InterPro" id="IPR029058">
    <property type="entry name" value="AB_hydrolase_fold"/>
</dbReference>
<evidence type="ECO:0000313" key="5">
    <source>
        <dbReference type="Proteomes" id="UP000269276"/>
    </source>
</evidence>
<dbReference type="Pfam" id="PF00561">
    <property type="entry name" value="Abhydrolase_1"/>
    <property type="match status" value="1"/>
</dbReference>
<dbReference type="Proteomes" id="UP000269276">
    <property type="component" value="Unassembled WGS sequence"/>
</dbReference>
<dbReference type="GO" id="GO:0016787">
    <property type="term" value="F:hydrolase activity"/>
    <property type="evidence" value="ECO:0007669"/>
    <property type="project" value="UniProtKB-KW"/>
</dbReference>
<dbReference type="InterPro" id="IPR000639">
    <property type="entry name" value="Epox_hydrolase-like"/>
</dbReference>